<dbReference type="OrthoDB" id="6250593at2759"/>
<dbReference type="SMART" id="SM00326">
    <property type="entry name" value="SH3"/>
    <property type="match status" value="1"/>
</dbReference>
<evidence type="ECO:0000256" key="2">
    <source>
        <dbReference type="PROSITE-ProRule" id="PRU00192"/>
    </source>
</evidence>
<name>A0A2J6SUQ0_9HELO</name>
<feature type="region of interest" description="Disordered" evidence="3">
    <location>
        <begin position="192"/>
        <end position="252"/>
    </location>
</feature>
<feature type="region of interest" description="Disordered" evidence="3">
    <location>
        <begin position="286"/>
        <end position="314"/>
    </location>
</feature>
<feature type="region of interest" description="Disordered" evidence="3">
    <location>
        <begin position="685"/>
        <end position="749"/>
    </location>
</feature>
<feature type="compositionally biased region" description="Polar residues" evidence="3">
    <location>
        <begin position="390"/>
        <end position="408"/>
    </location>
</feature>
<dbReference type="InterPro" id="IPR036028">
    <property type="entry name" value="SH3-like_dom_sf"/>
</dbReference>
<protein>
    <recommendedName>
        <fullName evidence="4">SH3 domain-containing protein</fullName>
    </recommendedName>
</protein>
<dbReference type="InterPro" id="IPR001452">
    <property type="entry name" value="SH3_domain"/>
</dbReference>
<proteinExistence type="predicted"/>
<dbReference type="EMBL" id="KZ613859">
    <property type="protein sequence ID" value="PMD54489.1"/>
    <property type="molecule type" value="Genomic_DNA"/>
</dbReference>
<reference evidence="5 6" key="1">
    <citation type="submission" date="2016-04" db="EMBL/GenBank/DDBJ databases">
        <title>A degradative enzymes factory behind the ericoid mycorrhizal symbiosis.</title>
        <authorList>
            <consortium name="DOE Joint Genome Institute"/>
            <person name="Martino E."/>
            <person name="Morin E."/>
            <person name="Grelet G."/>
            <person name="Kuo A."/>
            <person name="Kohler A."/>
            <person name="Daghino S."/>
            <person name="Barry K."/>
            <person name="Choi C."/>
            <person name="Cichocki N."/>
            <person name="Clum A."/>
            <person name="Copeland A."/>
            <person name="Hainaut M."/>
            <person name="Haridas S."/>
            <person name="Labutti K."/>
            <person name="Lindquist E."/>
            <person name="Lipzen A."/>
            <person name="Khouja H.-R."/>
            <person name="Murat C."/>
            <person name="Ohm R."/>
            <person name="Olson A."/>
            <person name="Spatafora J."/>
            <person name="Veneault-Fourrey C."/>
            <person name="Henrissat B."/>
            <person name="Grigoriev I."/>
            <person name="Martin F."/>
            <person name="Perotto S."/>
        </authorList>
    </citation>
    <scope>NUCLEOTIDE SEQUENCE [LARGE SCALE GENOMIC DNA]</scope>
    <source>
        <strain evidence="5 6">E</strain>
    </source>
</reference>
<organism evidence="5 6">
    <name type="scientific">Hyaloscypha bicolor E</name>
    <dbReference type="NCBI Taxonomy" id="1095630"/>
    <lineage>
        <taxon>Eukaryota</taxon>
        <taxon>Fungi</taxon>
        <taxon>Dikarya</taxon>
        <taxon>Ascomycota</taxon>
        <taxon>Pezizomycotina</taxon>
        <taxon>Leotiomycetes</taxon>
        <taxon>Helotiales</taxon>
        <taxon>Hyaloscyphaceae</taxon>
        <taxon>Hyaloscypha</taxon>
        <taxon>Hyaloscypha bicolor</taxon>
    </lineage>
</organism>
<dbReference type="GeneID" id="36591797"/>
<evidence type="ECO:0000313" key="5">
    <source>
        <dbReference type="EMBL" id="PMD54489.1"/>
    </source>
</evidence>
<dbReference type="AlphaFoldDB" id="A0A2J6SUQ0"/>
<feature type="region of interest" description="Disordered" evidence="3">
    <location>
        <begin position="62"/>
        <end position="81"/>
    </location>
</feature>
<dbReference type="Gene3D" id="2.30.30.40">
    <property type="entry name" value="SH3 Domains"/>
    <property type="match status" value="1"/>
</dbReference>
<feature type="compositionally biased region" description="Low complexity" evidence="3">
    <location>
        <begin position="292"/>
        <end position="306"/>
    </location>
</feature>
<feature type="compositionally biased region" description="Pro residues" evidence="3">
    <location>
        <begin position="599"/>
        <end position="623"/>
    </location>
</feature>
<dbReference type="InterPro" id="IPR050670">
    <property type="entry name" value="STAM"/>
</dbReference>
<feature type="region of interest" description="Disordered" evidence="3">
    <location>
        <begin position="572"/>
        <end position="624"/>
    </location>
</feature>
<feature type="compositionally biased region" description="Low complexity" evidence="3">
    <location>
        <begin position="346"/>
        <end position="373"/>
    </location>
</feature>
<dbReference type="RefSeq" id="XP_024731393.1">
    <property type="nucleotide sequence ID" value="XM_024883720.1"/>
</dbReference>
<accession>A0A2J6SUQ0</accession>
<feature type="region of interest" description="Disordered" evidence="3">
    <location>
        <begin position="346"/>
        <end position="408"/>
    </location>
</feature>
<dbReference type="PANTHER" id="PTHR45929:SF7">
    <property type="entry name" value="LAS SEVENTEEN-BINDING PROTEIN 1"/>
    <property type="match status" value="1"/>
</dbReference>
<gene>
    <name evidence="5" type="ORF">K444DRAFT_634221</name>
</gene>
<dbReference type="SUPFAM" id="SSF50044">
    <property type="entry name" value="SH3-domain"/>
    <property type="match status" value="1"/>
</dbReference>
<dbReference type="CDD" id="cd00174">
    <property type="entry name" value="SH3"/>
    <property type="match status" value="1"/>
</dbReference>
<evidence type="ECO:0000256" key="3">
    <source>
        <dbReference type="SAM" id="MobiDB-lite"/>
    </source>
</evidence>
<keyword evidence="6" id="KW-1185">Reference proteome</keyword>
<evidence type="ECO:0000313" key="6">
    <source>
        <dbReference type="Proteomes" id="UP000235371"/>
    </source>
</evidence>
<dbReference type="PANTHER" id="PTHR45929">
    <property type="entry name" value="JAK PATHWAY SIGNAL TRANSDUCTION ADAPTOR MOLECULE"/>
    <property type="match status" value="1"/>
</dbReference>
<dbReference type="InParanoid" id="A0A2J6SUQ0"/>
<feature type="domain" description="SH3" evidence="4">
    <location>
        <begin position="624"/>
        <end position="683"/>
    </location>
</feature>
<keyword evidence="1 2" id="KW-0728">SH3 domain</keyword>
<evidence type="ECO:0000256" key="1">
    <source>
        <dbReference type="ARBA" id="ARBA00022443"/>
    </source>
</evidence>
<dbReference type="PROSITE" id="PS50002">
    <property type="entry name" value="SH3"/>
    <property type="match status" value="1"/>
</dbReference>
<dbReference type="STRING" id="1095630.A0A2J6SUQ0"/>
<dbReference type="Proteomes" id="UP000235371">
    <property type="component" value="Unassembled WGS sequence"/>
</dbReference>
<sequence length="775" mass="84654">MPWFWFKKAKKPELTNGQIINTVTVEVTHEYKRRGIDKATQTEEHLLDPAPQVYRPLRSASLDPLVPRNKGPSPNEQGLARSTTVKIPSGASAEVQEQLERLSTFEGKARRAISRVGNLLEPAISKVSKRPSIPSVIFETEEELEELAHQVPSKDPARVSSSLSLPESRHQLLTSDKGVCILVTMFASTKKEPDKSQKCQGSGMKELKKMPSRVVVGPPLNSKPPNLATQNKKDVEAESESEDEKEEGSGLGLVFYDHKGTKSRSKVYKLDDQVVTEAKSLVVANSPRDCATSSRSSLNSRRNTPRPYDPDFGLPPDTLIERLLEENYRGQAETFARISSLSSVRSRSISSRSVGTRSTSCSSGGSSAVTQSATFETPSRPPPSFAAIRRSQSLRSPSNPSHTLSRSFSGTNRIVFEPYRDQPSPTLHKHSATFSFAKPPPASPSTYGHRVFSVPENASPGQIKSRSRSISVAARGPLYFTKEERQAIAELVLAGQPTRHCRHPNCTDCADIEYAYHENKAMATSLPPEDRQKIINNNRSLRNIKNELESLAEHGAISDEVYDTIMRSLPAESPLNSSSRSNAAPVPTNAFNNMRVNDLPPPAYNTPTPPSLPNRTPSQPPSKPEIARATALYRYAEPEDCTFEVGDQISVFEYMNADWWLGKNLRTGKEGVFPVNYVQVQQNPAPSPAQGVYGNEKANGYGGYPGQQSQGLPPPSPSNPYDSSVPPMAVANQPTDNKPPGKGQEMGKKFGKKLGNAAIFGAGATIGGNIVNSIF</sequence>
<evidence type="ECO:0000259" key="4">
    <source>
        <dbReference type="PROSITE" id="PS50002"/>
    </source>
</evidence>
<dbReference type="Pfam" id="PF00018">
    <property type="entry name" value="SH3_1"/>
    <property type="match status" value="1"/>
</dbReference>
<feature type="compositionally biased region" description="Polar residues" evidence="3">
    <location>
        <begin position="72"/>
        <end position="81"/>
    </location>
</feature>
<feature type="compositionally biased region" description="Acidic residues" evidence="3">
    <location>
        <begin position="237"/>
        <end position="246"/>
    </location>
</feature>